<evidence type="ECO:0000313" key="4">
    <source>
        <dbReference type="EMBL" id="KPQ43490.1"/>
    </source>
</evidence>
<dbReference type="InterPro" id="IPR022712">
    <property type="entry name" value="Beta_Casp"/>
</dbReference>
<dbReference type="AlphaFoldDB" id="A0A0N8KQZ2"/>
<evidence type="ECO:0000313" key="5">
    <source>
        <dbReference type="Proteomes" id="UP000050360"/>
    </source>
</evidence>
<sequence>MSSPINIQFCGATGEVTGSMHLLTIDNKKILLDAGAFQGTEAKDKNSAPLIFDPAEIDYIFLTHAHYDHTGRLPMLCQRGFKGEIITTPVTREITFRIMDDSLRIQKEEGKELLFSEDDVKKAKSLFVPLNEDYPQWQDDEKKIKIKFIPSEHILGSSSIFIEEPVSLLYSGDVGGGSSSLHSIPKPPDTCDYLIIESTYGNRNLEKSNSEILSQLKAAVESIGKNNSRLLIPIFSIDRAEEILFMLRELNIKEKIYLDTPMGIDILDIYSHNKYLLSKISDEFIKKNSKELDKIFHPDNFERLRAKKNSDELAESSESCIILASSGMLEGGRIRKYLPQFLPDEKNILLFSGFQAEGTLGRDIINGYPEVNVDGIPVKVKAQIRKIEGLSAHADKTALLNYIDCFKTLPVKIFIVHGEMVASLELSDAIKEKFRIKTVLPKINEKYDLAAGEIRERTIIKGISIGNVRLNFENISGKKIALFAGGIIDNGNEYSLVSVREIEEMLHDLKKEMVKSLPEEIIISETHIRPETLSSATPPSPEELILGLIKIFKAGYVSKGLIRDLMDASERGISEYRKVIDKKIKNDALILDENDLRRKGIQIPDRSLISGQLEDLLKRSSLMEQLNLQLALHRMFTEIK</sequence>
<dbReference type="EMBL" id="LKCM01000140">
    <property type="protein sequence ID" value="KPQ43490.1"/>
    <property type="molecule type" value="Genomic_DNA"/>
</dbReference>
<dbReference type="SMART" id="SM00849">
    <property type="entry name" value="Lactamase_B"/>
    <property type="match status" value="1"/>
</dbReference>
<comment type="caution">
    <text evidence="4">The sequence shown here is derived from an EMBL/GenBank/DDBJ whole genome shotgun (WGS) entry which is preliminary data.</text>
</comment>
<dbReference type="Gene3D" id="3.60.15.10">
    <property type="entry name" value="Ribonuclease Z/Hydroxyacylglutathione hydrolase-like"/>
    <property type="match status" value="1"/>
</dbReference>
<dbReference type="GO" id="GO:0004521">
    <property type="term" value="F:RNA endonuclease activity"/>
    <property type="evidence" value="ECO:0007669"/>
    <property type="project" value="TreeGrafter"/>
</dbReference>
<dbReference type="InterPro" id="IPR036866">
    <property type="entry name" value="RibonucZ/Hydroxyglut_hydro"/>
</dbReference>
<keyword evidence="1" id="KW-0378">Hydrolase</keyword>
<dbReference type="SUPFAM" id="SSF56281">
    <property type="entry name" value="Metallo-hydrolase/oxidoreductase"/>
    <property type="match status" value="1"/>
</dbReference>
<gene>
    <name evidence="4" type="ORF">MPEBLZ_01956</name>
</gene>
<reference evidence="4 5" key="1">
    <citation type="submission" date="2015-09" db="EMBL/GenBank/DDBJ databases">
        <title>A metagenomics-based metabolic model of nitrate-dependent anaerobic oxidation of methane by Methanoperedens-like archaea.</title>
        <authorList>
            <person name="Arshad A."/>
            <person name="Speth D.R."/>
            <person name="De Graaf R.M."/>
            <person name="Op Den Camp H.J."/>
            <person name="Jetten M.S."/>
            <person name="Welte C.U."/>
        </authorList>
    </citation>
    <scope>NUCLEOTIDE SEQUENCE [LARGE SCALE GENOMIC DNA]</scope>
</reference>
<feature type="domain" description="Metallo-beta-lactamase" evidence="2">
    <location>
        <begin position="17"/>
        <end position="216"/>
    </location>
</feature>
<organism evidence="4 5">
    <name type="scientific">Candidatus Methanoperedens nitratireducens</name>
    <dbReference type="NCBI Taxonomy" id="1392998"/>
    <lineage>
        <taxon>Archaea</taxon>
        <taxon>Methanobacteriati</taxon>
        <taxon>Methanobacteriota</taxon>
        <taxon>Stenosarchaea group</taxon>
        <taxon>Methanomicrobia</taxon>
        <taxon>Methanosarcinales</taxon>
        <taxon>ANME-2 cluster</taxon>
        <taxon>Candidatus Methanoperedentaceae</taxon>
        <taxon>Candidatus Methanoperedens</taxon>
    </lineage>
</organism>
<evidence type="ECO:0000259" key="3">
    <source>
        <dbReference type="SMART" id="SM01027"/>
    </source>
</evidence>
<proteinExistence type="predicted"/>
<dbReference type="SMART" id="SM01027">
    <property type="entry name" value="Beta-Casp"/>
    <property type="match status" value="1"/>
</dbReference>
<dbReference type="Pfam" id="PF00753">
    <property type="entry name" value="Lactamase_B"/>
    <property type="match status" value="1"/>
</dbReference>
<dbReference type="Pfam" id="PF07521">
    <property type="entry name" value="RMMBL"/>
    <property type="match status" value="1"/>
</dbReference>
<evidence type="ECO:0000259" key="2">
    <source>
        <dbReference type="SMART" id="SM00849"/>
    </source>
</evidence>
<dbReference type="PANTHER" id="PTHR11203:SF37">
    <property type="entry name" value="INTEGRATOR COMPLEX SUBUNIT 11"/>
    <property type="match status" value="1"/>
</dbReference>
<dbReference type="InterPro" id="IPR050698">
    <property type="entry name" value="MBL"/>
</dbReference>
<name>A0A0N8KQZ2_9EURY</name>
<dbReference type="Proteomes" id="UP000050360">
    <property type="component" value="Unassembled WGS sequence"/>
</dbReference>
<feature type="domain" description="Beta-Casp" evidence="3">
    <location>
        <begin position="240"/>
        <end position="364"/>
    </location>
</feature>
<dbReference type="PANTHER" id="PTHR11203">
    <property type="entry name" value="CLEAVAGE AND POLYADENYLATION SPECIFICITY FACTOR FAMILY MEMBER"/>
    <property type="match status" value="1"/>
</dbReference>
<protein>
    <submittedName>
        <fullName evidence="4">Cleavage and polyadenylation specificity factor</fullName>
    </submittedName>
</protein>
<dbReference type="CDD" id="cd16295">
    <property type="entry name" value="TTHA0252-CPSF-like_MBL-fold"/>
    <property type="match status" value="1"/>
</dbReference>
<evidence type="ECO:0000256" key="1">
    <source>
        <dbReference type="ARBA" id="ARBA00022801"/>
    </source>
</evidence>
<accession>A0A0N8KQZ2</accession>
<dbReference type="PATRIC" id="fig|1719120.3.peg.2133"/>
<dbReference type="Pfam" id="PF10996">
    <property type="entry name" value="Beta-Casp"/>
    <property type="match status" value="1"/>
</dbReference>
<dbReference type="Gene3D" id="3.40.50.10890">
    <property type="match status" value="1"/>
</dbReference>
<dbReference type="InterPro" id="IPR011108">
    <property type="entry name" value="RMMBL"/>
</dbReference>
<dbReference type="InterPro" id="IPR001279">
    <property type="entry name" value="Metallo-B-lactamas"/>
</dbReference>
<dbReference type="GO" id="GO:0016787">
    <property type="term" value="F:hydrolase activity"/>
    <property type="evidence" value="ECO:0007669"/>
    <property type="project" value="UniProtKB-KW"/>
</dbReference>